<keyword evidence="12" id="KW-1185">Reference proteome</keyword>
<evidence type="ECO:0000256" key="4">
    <source>
        <dbReference type="ARBA" id="ARBA00023180"/>
    </source>
</evidence>
<keyword evidence="4 9" id="KW-0325">Glycoprotein</keyword>
<dbReference type="GO" id="GO:0008237">
    <property type="term" value="F:metallopeptidase activity"/>
    <property type="evidence" value="ECO:0007669"/>
    <property type="project" value="UniProtKB-KW"/>
</dbReference>
<keyword evidence="9" id="KW-0482">Metalloprotease</keyword>
<evidence type="ECO:0000256" key="8">
    <source>
        <dbReference type="PROSITE-ProRule" id="PRU01355"/>
    </source>
</evidence>
<keyword evidence="2" id="KW-0732">Signal</keyword>
<dbReference type="GO" id="GO:0006508">
    <property type="term" value="P:proteolysis"/>
    <property type="evidence" value="ECO:0007669"/>
    <property type="project" value="UniProtKB-KW"/>
</dbReference>
<dbReference type="GO" id="GO:0004180">
    <property type="term" value="F:carboxypeptidase activity"/>
    <property type="evidence" value="ECO:0007669"/>
    <property type="project" value="UniProtKB-KW"/>
</dbReference>
<feature type="non-terminal residue" evidence="11">
    <location>
        <position position="1"/>
    </location>
</feature>
<dbReference type="PRINTS" id="PR00791">
    <property type="entry name" value="PEPDIPTASEA"/>
</dbReference>
<dbReference type="Pfam" id="PF01401">
    <property type="entry name" value="Peptidase_M2"/>
    <property type="match status" value="1"/>
</dbReference>
<sequence length="250" mass="28894">FHEAIGDTISLSVSTPKYLKSIGLMNDDENSKEALINYQLSMALQKIAFLPFAYIVDLWRWDVFAGKITVDNYNKKWWEYRIKYQGVSPPIKRSEHDFDPGAKYHVPADVPYVSYFVATFLQFQFHEALCKVAKEAVLYECSIAGNKEAGAKLRNMLSYGSSIPWTRQLKQFTGAEKLSAKPILKYFEPLRIFLKKELKNEKIGWNVNVDDETETEQDETEQNKEAISKQRIASDVHGRSSDHYYIMPEI</sequence>
<protein>
    <recommendedName>
        <fullName evidence="9">Angiotensin-converting enzyme</fullName>
        <ecNumber evidence="9">3.4.-.-</ecNumber>
    </recommendedName>
</protein>
<accession>A0A443SI66</accession>
<keyword evidence="9" id="KW-0121">Carboxypeptidase</keyword>
<dbReference type="GO" id="GO:0046872">
    <property type="term" value="F:metal ion binding"/>
    <property type="evidence" value="ECO:0007669"/>
    <property type="project" value="UniProtKB-KW"/>
</dbReference>
<keyword evidence="5 9" id="KW-0479">Metal-binding</keyword>
<dbReference type="EC" id="3.4.-.-" evidence="9"/>
<dbReference type="GO" id="GO:0005886">
    <property type="term" value="C:plasma membrane"/>
    <property type="evidence" value="ECO:0007669"/>
    <property type="project" value="TreeGrafter"/>
</dbReference>
<dbReference type="PANTHER" id="PTHR10514:SF27">
    <property type="entry name" value="ANGIOTENSIN-CONVERTING ENZYME"/>
    <property type="match status" value="1"/>
</dbReference>
<dbReference type="PANTHER" id="PTHR10514">
    <property type="entry name" value="ANGIOTENSIN-CONVERTING ENZYME"/>
    <property type="match status" value="1"/>
</dbReference>
<evidence type="ECO:0000256" key="9">
    <source>
        <dbReference type="RuleBase" id="RU361144"/>
    </source>
</evidence>
<evidence type="ECO:0000313" key="11">
    <source>
        <dbReference type="EMBL" id="RWS27182.1"/>
    </source>
</evidence>
<evidence type="ECO:0000256" key="5">
    <source>
        <dbReference type="PIRSR" id="PIRSR601548-3"/>
    </source>
</evidence>
<feature type="region of interest" description="Disordered" evidence="10">
    <location>
        <begin position="212"/>
        <end position="232"/>
    </location>
</feature>
<evidence type="ECO:0000256" key="7">
    <source>
        <dbReference type="PIRSR" id="PIRSR601548-8"/>
    </source>
</evidence>
<dbReference type="InterPro" id="IPR001548">
    <property type="entry name" value="Peptidase_M2"/>
</dbReference>
<evidence type="ECO:0000256" key="2">
    <source>
        <dbReference type="ARBA" id="ARBA00022729"/>
    </source>
</evidence>
<gene>
    <name evidence="11" type="ORF">B4U80_07684</name>
</gene>
<evidence type="ECO:0000256" key="10">
    <source>
        <dbReference type="SAM" id="MobiDB-lite"/>
    </source>
</evidence>
<evidence type="ECO:0000256" key="3">
    <source>
        <dbReference type="ARBA" id="ARBA00023157"/>
    </source>
</evidence>
<dbReference type="Gene3D" id="1.10.1370.30">
    <property type="match status" value="1"/>
</dbReference>
<comment type="similarity">
    <text evidence="1 8 9">Belongs to the peptidase M2 family.</text>
</comment>
<dbReference type="SUPFAM" id="SSF55486">
    <property type="entry name" value="Metalloproteases ('zincins'), catalytic domain"/>
    <property type="match status" value="1"/>
</dbReference>
<dbReference type="Proteomes" id="UP000288716">
    <property type="component" value="Unassembled WGS sequence"/>
</dbReference>
<dbReference type="PROSITE" id="PS52011">
    <property type="entry name" value="PEPTIDASE_M2"/>
    <property type="match status" value="1"/>
</dbReference>
<feature type="binding site" evidence="5">
    <location>
        <position position="3"/>
    </location>
    <ligand>
        <name>Zn(2+)</name>
        <dbReference type="ChEBI" id="CHEBI:29105"/>
        <label>1</label>
        <note>catalytic</note>
    </ligand>
</feature>
<name>A0A443SI66_9ACAR</name>
<dbReference type="EMBL" id="NCKV01002198">
    <property type="protein sequence ID" value="RWS27182.1"/>
    <property type="molecule type" value="Genomic_DNA"/>
</dbReference>
<keyword evidence="3 6" id="KW-1015">Disulfide bond</keyword>
<feature type="binding site" evidence="7">
    <location>
        <position position="3"/>
    </location>
    <ligand>
        <name>Zn(2+)</name>
        <dbReference type="ChEBI" id="CHEBI:29105"/>
        <label>2</label>
        <note>catalytic</note>
    </ligand>
</feature>
<dbReference type="VEuPathDB" id="VectorBase:LDEU004858"/>
<evidence type="ECO:0000256" key="6">
    <source>
        <dbReference type="PIRSR" id="PIRSR601548-4"/>
    </source>
</evidence>
<keyword evidence="5 9" id="KW-0862">Zinc</keyword>
<dbReference type="GO" id="GO:0008241">
    <property type="term" value="F:peptidyl-dipeptidase activity"/>
    <property type="evidence" value="ECO:0007669"/>
    <property type="project" value="InterPro"/>
</dbReference>
<keyword evidence="9" id="KW-0378">Hydrolase</keyword>
<evidence type="ECO:0000256" key="1">
    <source>
        <dbReference type="ARBA" id="ARBA00008139"/>
    </source>
</evidence>
<proteinExistence type="inferred from homology"/>
<dbReference type="STRING" id="299467.A0A443SI66"/>
<dbReference type="AlphaFoldDB" id="A0A443SI66"/>
<organism evidence="11 12">
    <name type="scientific">Leptotrombidium deliense</name>
    <dbReference type="NCBI Taxonomy" id="299467"/>
    <lineage>
        <taxon>Eukaryota</taxon>
        <taxon>Metazoa</taxon>
        <taxon>Ecdysozoa</taxon>
        <taxon>Arthropoda</taxon>
        <taxon>Chelicerata</taxon>
        <taxon>Arachnida</taxon>
        <taxon>Acari</taxon>
        <taxon>Acariformes</taxon>
        <taxon>Trombidiformes</taxon>
        <taxon>Prostigmata</taxon>
        <taxon>Anystina</taxon>
        <taxon>Parasitengona</taxon>
        <taxon>Trombiculoidea</taxon>
        <taxon>Trombiculidae</taxon>
        <taxon>Leptotrombidium</taxon>
    </lineage>
</organism>
<comment type="cofactor">
    <cofactor evidence="9">
        <name>Zn(2+)</name>
        <dbReference type="ChEBI" id="CHEBI:29105"/>
    </cofactor>
    <text evidence="9">Binds 1 zinc ion per subunit.</text>
</comment>
<dbReference type="OrthoDB" id="10029630at2759"/>
<comment type="caution">
    <text evidence="8">Lacks conserved residue(s) required for the propagation of feature annotation.</text>
</comment>
<feature type="disulfide bond" evidence="6">
    <location>
        <begin position="130"/>
        <end position="141"/>
    </location>
</feature>
<feature type="compositionally biased region" description="Basic and acidic residues" evidence="10">
    <location>
        <begin position="221"/>
        <end position="232"/>
    </location>
</feature>
<comment type="caution">
    <text evidence="11">The sequence shown here is derived from an EMBL/GenBank/DDBJ whole genome shotgun (WGS) entry which is preliminary data.</text>
</comment>
<evidence type="ECO:0000313" key="12">
    <source>
        <dbReference type="Proteomes" id="UP000288716"/>
    </source>
</evidence>
<reference evidence="11 12" key="1">
    <citation type="journal article" date="2018" name="Gigascience">
        <title>Genomes of trombidid mites reveal novel predicted allergens and laterally-transferred genes associated with secondary metabolism.</title>
        <authorList>
            <person name="Dong X."/>
            <person name="Chaisiri K."/>
            <person name="Xia D."/>
            <person name="Armstrong S.D."/>
            <person name="Fang Y."/>
            <person name="Donnelly M.J."/>
            <person name="Kadowaki T."/>
            <person name="McGarry J.W."/>
            <person name="Darby A.C."/>
            <person name="Makepeace B.L."/>
        </authorList>
    </citation>
    <scope>NUCLEOTIDE SEQUENCE [LARGE SCALE GENOMIC DNA]</scope>
    <source>
        <strain evidence="11">UoL-UT</strain>
    </source>
</reference>
<keyword evidence="9" id="KW-0645">Protease</keyword>